<sequence>MARHSEVLIQGVNVPGGNFKVTVPVDSSYASDAARNIYPYDGAQYIWMKSWEVGQSSRGGGGSSSGAGMGPGTIVMGLIGLILVAGIGSAFEDDTAPVETPQAAPVERVQAAPAPVAPAAEPQFRDYASPPPSYCITENFEPC</sequence>
<accession>A0A1D8KTD4</accession>
<gene>
    <name evidence="1" type="ORF">C490910_039</name>
</gene>
<dbReference type="KEGG" id="vg:30308093"/>
<name>A0A1D8KTD4_9CAUD</name>
<proteinExistence type="predicted"/>
<evidence type="ECO:0000313" key="1">
    <source>
        <dbReference type="EMBL" id="AOV61963.1"/>
    </source>
</evidence>
<reference evidence="1 2" key="1">
    <citation type="journal article" date="2016" name="Virology">
        <title>The genomic content and context of auxiliary metabolic genes in marine cyanomyoviruses.</title>
        <authorList>
            <person name="Crummett L.T."/>
            <person name="Puxty R.J."/>
            <person name="Weihe C."/>
            <person name="Marston M.F."/>
            <person name="Martiny J.B."/>
        </authorList>
    </citation>
    <scope>NUCLEOTIDE SEQUENCE [LARGE SCALE GENOMIC DNA]</scope>
    <source>
        <strain evidence="1">0910CC49</strain>
    </source>
</reference>
<dbReference type="OrthoDB" id="39704at10239"/>
<dbReference type="EMBL" id="KU686212">
    <property type="protein sequence ID" value="AOV61963.1"/>
    <property type="molecule type" value="Genomic_DNA"/>
</dbReference>
<organism evidence="1 2">
    <name type="scientific">Synechococcus phage S-CAM7</name>
    <dbReference type="NCBI Taxonomy" id="1883368"/>
    <lineage>
        <taxon>Viruses</taxon>
        <taxon>Duplodnaviria</taxon>
        <taxon>Heunggongvirae</taxon>
        <taxon>Uroviricota</taxon>
        <taxon>Caudoviricetes</taxon>
        <taxon>Pantevenvirales</taxon>
        <taxon>Kyanoviridae</taxon>
        <taxon>Mazuvirus</taxon>
        <taxon>Mazuvirus scam7</taxon>
    </lineage>
</organism>
<keyword evidence="2" id="KW-1185">Reference proteome</keyword>
<protein>
    <submittedName>
        <fullName evidence="1">Uncharacterized protein</fullName>
    </submittedName>
</protein>
<dbReference type="RefSeq" id="YP_009322972.1">
    <property type="nucleotide sequence ID" value="NC_031927.1"/>
</dbReference>
<dbReference type="Proteomes" id="UP000203902">
    <property type="component" value="Segment"/>
</dbReference>
<dbReference type="GeneID" id="30308093"/>
<evidence type="ECO:0000313" key="2">
    <source>
        <dbReference type="Proteomes" id="UP000203902"/>
    </source>
</evidence>